<evidence type="ECO:0000313" key="3">
    <source>
        <dbReference type="Proteomes" id="UP000234803"/>
    </source>
</evidence>
<organism evidence="1 4">
    <name type="scientific">Bacillus halotolerans</name>
    <dbReference type="NCBI Taxonomy" id="260554"/>
    <lineage>
        <taxon>Bacteria</taxon>
        <taxon>Bacillati</taxon>
        <taxon>Bacillota</taxon>
        <taxon>Bacilli</taxon>
        <taxon>Bacillales</taxon>
        <taxon>Bacillaceae</taxon>
        <taxon>Bacillus</taxon>
    </lineage>
</organism>
<dbReference type="RefSeq" id="WP_024120950.1">
    <property type="nucleotide sequence ID" value="NZ_ASJT01000031.1"/>
</dbReference>
<dbReference type="Proteomes" id="UP001073053">
    <property type="component" value="Unassembled WGS sequence"/>
</dbReference>
<dbReference type="EMBL" id="PGUV01000011">
    <property type="protein sequence ID" value="PLS06033.1"/>
    <property type="molecule type" value="Genomic_DNA"/>
</dbReference>
<evidence type="ECO:0000313" key="4">
    <source>
        <dbReference type="Proteomes" id="UP001073053"/>
    </source>
</evidence>
<evidence type="ECO:0000313" key="1">
    <source>
        <dbReference type="EMBL" id="MCY9183732.1"/>
    </source>
</evidence>
<reference evidence="1" key="2">
    <citation type="submission" date="2022-02" db="EMBL/GenBank/DDBJ databases">
        <title>Crop Bioprotection Bacillus Genome Sequencing.</title>
        <authorList>
            <person name="Dunlap C."/>
        </authorList>
    </citation>
    <scope>NUCLEOTIDE SEQUENCE</scope>
    <source>
        <strain evidence="1">EC49O2N-C10</strain>
    </source>
</reference>
<sequence length="84" mass="9531">MDNQFFKNIEKKTGVNMQDVMNLAGSLQNANFKDENTVRSVIKRVAQLANRRVPKELEDKIVQSITSGKEKLDFGTISKMLDSK</sequence>
<comment type="caution">
    <text evidence="1">The sequence shown here is derived from an EMBL/GenBank/DDBJ whole genome shotgun (WGS) entry which is preliminary data.</text>
</comment>
<accession>A0A9Q4EHI1</accession>
<reference evidence="2 3" key="1">
    <citation type="submission" date="2017-12" db="EMBL/GenBank/DDBJ databases">
        <title>Comparative Functional Genomics of Dry Heat Resistant strains isolated from the Viking Spacecraft.</title>
        <authorList>
            <person name="Seuylemezian A."/>
            <person name="Cooper K."/>
            <person name="Vaishampayan P."/>
        </authorList>
    </citation>
    <scope>NUCLEOTIDE SEQUENCE [LARGE SCALE GENOMIC DNA]</scope>
    <source>
        <strain evidence="2 3">V48-19</strain>
    </source>
</reference>
<dbReference type="InterPro" id="IPR025942">
    <property type="entry name" value="SpoVIF"/>
</dbReference>
<evidence type="ECO:0000313" key="2">
    <source>
        <dbReference type="EMBL" id="PLS06033.1"/>
    </source>
</evidence>
<protein>
    <submittedName>
        <fullName evidence="1 2">Sporulation protein</fullName>
    </submittedName>
</protein>
<gene>
    <name evidence="2" type="ORF">CUU63_13255</name>
    <name evidence="1" type="ORF">MOF03_03520</name>
</gene>
<name>A0A9Q4EHI1_9BACI</name>
<dbReference type="EMBL" id="JALAWA010000002">
    <property type="protein sequence ID" value="MCY9183732.1"/>
    <property type="molecule type" value="Genomic_DNA"/>
</dbReference>
<dbReference type="AlphaFoldDB" id="A0A9Q4EHI1"/>
<dbReference type="Proteomes" id="UP000234803">
    <property type="component" value="Unassembled WGS sequence"/>
</dbReference>
<proteinExistence type="predicted"/>
<dbReference type="Pfam" id="PF14069">
    <property type="entry name" value="SpoVIF"/>
    <property type="match status" value="1"/>
</dbReference>